<evidence type="ECO:0000259" key="7">
    <source>
        <dbReference type="PROSITE" id="PS51352"/>
    </source>
</evidence>
<dbReference type="InterPro" id="IPR036249">
    <property type="entry name" value="Thioredoxin-like_sf"/>
</dbReference>
<organism evidence="8 9">
    <name type="scientific">Nocardioides currus</name>
    <dbReference type="NCBI Taxonomy" id="2133958"/>
    <lineage>
        <taxon>Bacteria</taxon>
        <taxon>Bacillati</taxon>
        <taxon>Actinomycetota</taxon>
        <taxon>Actinomycetes</taxon>
        <taxon>Propionibacteriales</taxon>
        <taxon>Nocardioidaceae</taxon>
        <taxon>Nocardioides</taxon>
    </lineage>
</organism>
<dbReference type="Pfam" id="PF08534">
    <property type="entry name" value="Redoxin"/>
    <property type="match status" value="1"/>
</dbReference>
<keyword evidence="9" id="KW-1185">Reference proteome</keyword>
<dbReference type="PROSITE" id="PS00194">
    <property type="entry name" value="THIOREDOXIN_1"/>
    <property type="match status" value="1"/>
</dbReference>
<evidence type="ECO:0000256" key="3">
    <source>
        <dbReference type="ARBA" id="ARBA00022968"/>
    </source>
</evidence>
<dbReference type="InterPro" id="IPR013766">
    <property type="entry name" value="Thioredoxin_domain"/>
</dbReference>
<protein>
    <submittedName>
        <fullName evidence="8">TlpA family protein disulfide reductase</fullName>
    </submittedName>
</protein>
<dbReference type="RefSeq" id="WP_108342876.1">
    <property type="nucleotide sequence ID" value="NZ_PYXZ01000001.1"/>
</dbReference>
<evidence type="ECO:0000256" key="6">
    <source>
        <dbReference type="SAM" id="SignalP"/>
    </source>
</evidence>
<reference evidence="8 9" key="1">
    <citation type="submission" date="2018-03" db="EMBL/GenBank/DDBJ databases">
        <authorList>
            <person name="Keele B.F."/>
        </authorList>
    </citation>
    <scope>NUCLEOTIDE SEQUENCE [LARGE SCALE GENOMIC DNA]</scope>
    <source>
        <strain evidence="8 9">IB-3</strain>
    </source>
</reference>
<keyword evidence="3" id="KW-0812">Transmembrane</keyword>
<dbReference type="InterPro" id="IPR017937">
    <property type="entry name" value="Thioredoxin_CS"/>
</dbReference>
<comment type="caution">
    <text evidence="8">The sequence shown here is derived from an EMBL/GenBank/DDBJ whole genome shotgun (WGS) entry which is preliminary data.</text>
</comment>
<dbReference type="GO" id="GO:0016491">
    <property type="term" value="F:oxidoreductase activity"/>
    <property type="evidence" value="ECO:0007669"/>
    <property type="project" value="InterPro"/>
</dbReference>
<dbReference type="Gene3D" id="3.40.30.10">
    <property type="entry name" value="Glutaredoxin"/>
    <property type="match status" value="1"/>
</dbReference>
<dbReference type="OrthoDB" id="9796554at2"/>
<dbReference type="InterPro" id="IPR050553">
    <property type="entry name" value="Thioredoxin_ResA/DsbE_sf"/>
</dbReference>
<dbReference type="CDD" id="cd02966">
    <property type="entry name" value="TlpA_like_family"/>
    <property type="match status" value="1"/>
</dbReference>
<keyword evidence="5" id="KW-0676">Redox-active center</keyword>
<keyword evidence="2" id="KW-0201">Cytochrome c-type biogenesis</keyword>
<keyword evidence="4" id="KW-1015">Disulfide bond</keyword>
<keyword evidence="6" id="KW-0732">Signal</keyword>
<feature type="domain" description="Thioredoxin" evidence="7">
    <location>
        <begin position="39"/>
        <end position="187"/>
    </location>
</feature>
<evidence type="ECO:0000256" key="1">
    <source>
        <dbReference type="ARBA" id="ARBA00004196"/>
    </source>
</evidence>
<dbReference type="PROSITE" id="PS51352">
    <property type="entry name" value="THIOREDOXIN_2"/>
    <property type="match status" value="1"/>
</dbReference>
<dbReference type="EMBL" id="PYXZ01000001">
    <property type="protein sequence ID" value="PUA82690.1"/>
    <property type="molecule type" value="Genomic_DNA"/>
</dbReference>
<dbReference type="PANTHER" id="PTHR42852:SF6">
    <property type="entry name" value="THIOL:DISULFIDE INTERCHANGE PROTEIN DSBE"/>
    <property type="match status" value="1"/>
</dbReference>
<keyword evidence="3" id="KW-0735">Signal-anchor</keyword>
<evidence type="ECO:0000256" key="4">
    <source>
        <dbReference type="ARBA" id="ARBA00023157"/>
    </source>
</evidence>
<proteinExistence type="predicted"/>
<dbReference type="GO" id="GO:0030313">
    <property type="term" value="C:cell envelope"/>
    <property type="evidence" value="ECO:0007669"/>
    <property type="project" value="UniProtKB-SubCell"/>
</dbReference>
<dbReference type="PANTHER" id="PTHR42852">
    <property type="entry name" value="THIOL:DISULFIDE INTERCHANGE PROTEIN DSBE"/>
    <property type="match status" value="1"/>
</dbReference>
<sequence length="188" mass="19815">MRRLPVLLGLLVLLVTGCSSLEGTGDKGYISQDGSVTQVPVADREQPIDVSGDGLDGTEISLADLRGRVVVVNVWGAWCGPCSDEQPDLNEAAEKTSGVANFVGINIRDSSPDTASAFVRSFDVPYPSIYDPDSKRLLAFSEVMRVRSPPTTFVLDKEGRIAAAIFGSLPSAGTLVDLVEDVDGESGG</sequence>
<dbReference type="GO" id="GO:0017004">
    <property type="term" value="P:cytochrome complex assembly"/>
    <property type="evidence" value="ECO:0007669"/>
    <property type="project" value="UniProtKB-KW"/>
</dbReference>
<feature type="signal peptide" evidence="6">
    <location>
        <begin position="1"/>
        <end position="21"/>
    </location>
</feature>
<evidence type="ECO:0000313" key="8">
    <source>
        <dbReference type="EMBL" id="PUA82690.1"/>
    </source>
</evidence>
<dbReference type="PROSITE" id="PS51257">
    <property type="entry name" value="PROKAR_LIPOPROTEIN"/>
    <property type="match status" value="1"/>
</dbReference>
<evidence type="ECO:0000256" key="2">
    <source>
        <dbReference type="ARBA" id="ARBA00022748"/>
    </source>
</evidence>
<accession>A0A2R7Z245</accession>
<comment type="subcellular location">
    <subcellularLocation>
        <location evidence="1">Cell envelope</location>
    </subcellularLocation>
</comment>
<dbReference type="InterPro" id="IPR013740">
    <property type="entry name" value="Redoxin"/>
</dbReference>
<dbReference type="SUPFAM" id="SSF52833">
    <property type="entry name" value="Thioredoxin-like"/>
    <property type="match status" value="1"/>
</dbReference>
<evidence type="ECO:0000256" key="5">
    <source>
        <dbReference type="ARBA" id="ARBA00023284"/>
    </source>
</evidence>
<feature type="chain" id="PRO_5038502452" evidence="6">
    <location>
        <begin position="22"/>
        <end position="188"/>
    </location>
</feature>
<dbReference type="Proteomes" id="UP000244867">
    <property type="component" value="Unassembled WGS sequence"/>
</dbReference>
<dbReference type="AlphaFoldDB" id="A0A2R7Z245"/>
<evidence type="ECO:0000313" key="9">
    <source>
        <dbReference type="Proteomes" id="UP000244867"/>
    </source>
</evidence>
<gene>
    <name evidence="8" type="ORF">C7S10_02905</name>
</gene>
<name>A0A2R7Z245_9ACTN</name>